<evidence type="ECO:0000313" key="2">
    <source>
        <dbReference type="EMBL" id="RKO72563.1"/>
    </source>
</evidence>
<evidence type="ECO:0000313" key="3">
    <source>
        <dbReference type="Proteomes" id="UP000282423"/>
    </source>
</evidence>
<dbReference type="SUPFAM" id="SSF53300">
    <property type="entry name" value="vWA-like"/>
    <property type="match status" value="1"/>
</dbReference>
<protein>
    <submittedName>
        <fullName evidence="2">VWA domain-containing protein</fullName>
    </submittedName>
</protein>
<reference evidence="2 3" key="1">
    <citation type="submission" date="2018-10" db="EMBL/GenBank/DDBJ databases">
        <title>Sphingobacterium sp. M05W1-28.</title>
        <authorList>
            <person name="Cai H."/>
        </authorList>
    </citation>
    <scope>NUCLEOTIDE SEQUENCE [LARGE SCALE GENOMIC DNA]</scope>
    <source>
        <strain evidence="2 3">M05W1-28</strain>
    </source>
</reference>
<evidence type="ECO:0000259" key="1">
    <source>
        <dbReference type="PROSITE" id="PS50234"/>
    </source>
</evidence>
<dbReference type="InterPro" id="IPR002035">
    <property type="entry name" value="VWF_A"/>
</dbReference>
<feature type="domain" description="VWFA" evidence="1">
    <location>
        <begin position="7"/>
        <end position="162"/>
    </location>
</feature>
<organism evidence="2 3">
    <name type="scientific">Sphingobacterium puteale</name>
    <dbReference type="NCBI Taxonomy" id="2420510"/>
    <lineage>
        <taxon>Bacteria</taxon>
        <taxon>Pseudomonadati</taxon>
        <taxon>Bacteroidota</taxon>
        <taxon>Sphingobacteriia</taxon>
        <taxon>Sphingobacteriales</taxon>
        <taxon>Sphingobacteriaceae</taxon>
        <taxon>Sphingobacterium</taxon>
    </lineage>
</organism>
<dbReference type="PROSITE" id="PS50234">
    <property type="entry name" value="VWFA"/>
    <property type="match status" value="1"/>
</dbReference>
<gene>
    <name evidence="2" type="ORF">D7322_07150</name>
</gene>
<proteinExistence type="predicted"/>
<accession>A0A420W1X7</accession>
<keyword evidence="3" id="KW-1185">Reference proteome</keyword>
<dbReference type="Gene3D" id="3.40.50.410">
    <property type="entry name" value="von Willebrand factor, type A domain"/>
    <property type="match status" value="1"/>
</dbReference>
<dbReference type="EMBL" id="RBWS01000005">
    <property type="protein sequence ID" value="RKO72563.1"/>
    <property type="molecule type" value="Genomic_DNA"/>
</dbReference>
<dbReference type="Proteomes" id="UP000282423">
    <property type="component" value="Unassembled WGS sequence"/>
</dbReference>
<dbReference type="RefSeq" id="WP_121122681.1">
    <property type="nucleotide sequence ID" value="NZ_RBWS01000005.1"/>
</dbReference>
<comment type="caution">
    <text evidence="2">The sequence shown here is derived from an EMBL/GenBank/DDBJ whole genome shotgun (WGS) entry which is preliminary data.</text>
</comment>
<dbReference type="OrthoDB" id="9790144at2"/>
<dbReference type="InterPro" id="IPR036465">
    <property type="entry name" value="vWFA_dom_sf"/>
</dbReference>
<sequence length="197" mass="22015">MSQTKVHNLIILDESGSMSSIKSQVIDGFNQTISTIREAQQTFSDQEHTISIISFNGFGIKMLHFCDPVAQVKEIDAKRYAPAASTPLYDAIGFAVSKLKLVASQDEKFHVLVTILTDGEENASTEYSAPAIRQMIGELSESNWTFTYIGTDHDVSKAAADIAVKYCIKFEKNNDGIESMFQEERKVRKSIYRKIFG</sequence>
<dbReference type="CDD" id="cd00198">
    <property type="entry name" value="vWFA"/>
    <property type="match status" value="1"/>
</dbReference>
<dbReference type="AlphaFoldDB" id="A0A420W1X7"/>
<name>A0A420W1X7_9SPHI</name>